<name>A0A9N9ZPI4_9HYPO</name>
<feature type="region of interest" description="Disordered" evidence="1">
    <location>
        <begin position="49"/>
        <end position="208"/>
    </location>
</feature>
<feature type="region of interest" description="Disordered" evidence="1">
    <location>
        <begin position="14"/>
        <end position="36"/>
    </location>
</feature>
<feature type="compositionally biased region" description="Polar residues" evidence="1">
    <location>
        <begin position="14"/>
        <end position="27"/>
    </location>
</feature>
<sequence>MSSWYSNLITKTSSQISSFRANISSSENDGDTEDDTHVCRVLRNYYTEKGRPFPGWLPLDPKAPSQAAPIQPLLAHGSSQQGSRPLPGGGGVGGTQPGLSSLWDNGAAQQQQAPAPPASLRVGRQPPGGGAAGGGPGGLHRGGAGRPGANDRAGSYSGQGPPPAAGGASAQDRLRQRLWGNGGSRTVSPGSTGQAFSPPGQGNNPYRR</sequence>
<feature type="compositionally biased region" description="Gly residues" evidence="1">
    <location>
        <begin position="126"/>
        <end position="146"/>
    </location>
</feature>
<gene>
    <name evidence="3" type="ORF">CSOL1703_00007941</name>
</gene>
<comment type="caution">
    <text evidence="3">The sequence shown here is derived from an EMBL/GenBank/DDBJ whole genome shotgun (WGS) entry which is preliminary data.</text>
</comment>
<feature type="compositionally biased region" description="Low complexity" evidence="1">
    <location>
        <begin position="153"/>
        <end position="171"/>
    </location>
</feature>
<dbReference type="InterPro" id="IPR028095">
    <property type="entry name" value="Mso1_N_dom"/>
</dbReference>
<dbReference type="AlphaFoldDB" id="A0A9N9ZPI4"/>
<dbReference type="OrthoDB" id="2683368at2759"/>
<reference evidence="4" key="1">
    <citation type="submission" date="2019-06" db="EMBL/GenBank/DDBJ databases">
        <authorList>
            <person name="Broberg M."/>
        </authorList>
    </citation>
    <scope>NUCLEOTIDE SEQUENCE [LARGE SCALE GENOMIC DNA]</scope>
</reference>
<feature type="domain" description="Mso1 N-terminal" evidence="2">
    <location>
        <begin position="18"/>
        <end position="57"/>
    </location>
</feature>
<evidence type="ECO:0000313" key="4">
    <source>
        <dbReference type="Proteomes" id="UP000775872"/>
    </source>
</evidence>
<proteinExistence type="predicted"/>
<feature type="compositionally biased region" description="Gly residues" evidence="1">
    <location>
        <begin position="87"/>
        <end position="96"/>
    </location>
</feature>
<dbReference type="EMBL" id="CABFOC020000091">
    <property type="protein sequence ID" value="CAH0058910.1"/>
    <property type="molecule type" value="Genomic_DNA"/>
</dbReference>
<dbReference type="Pfam" id="PF14475">
    <property type="entry name" value="Mso1_Sec1_bdg"/>
    <property type="match status" value="1"/>
</dbReference>
<keyword evidence="4" id="KW-1185">Reference proteome</keyword>
<dbReference type="Proteomes" id="UP000775872">
    <property type="component" value="Unassembled WGS sequence"/>
</dbReference>
<accession>A0A9N9ZPI4</accession>
<feature type="compositionally biased region" description="Polar residues" evidence="1">
    <location>
        <begin position="184"/>
        <end position="208"/>
    </location>
</feature>
<evidence type="ECO:0000256" key="1">
    <source>
        <dbReference type="SAM" id="MobiDB-lite"/>
    </source>
</evidence>
<reference evidence="3 4" key="2">
    <citation type="submission" date="2021-10" db="EMBL/GenBank/DDBJ databases">
        <authorList>
            <person name="Piombo E."/>
        </authorList>
    </citation>
    <scope>NUCLEOTIDE SEQUENCE [LARGE SCALE GENOMIC DNA]</scope>
</reference>
<organism evidence="3 4">
    <name type="scientific">Clonostachys solani</name>
    <dbReference type="NCBI Taxonomy" id="160281"/>
    <lineage>
        <taxon>Eukaryota</taxon>
        <taxon>Fungi</taxon>
        <taxon>Dikarya</taxon>
        <taxon>Ascomycota</taxon>
        <taxon>Pezizomycotina</taxon>
        <taxon>Sordariomycetes</taxon>
        <taxon>Hypocreomycetidae</taxon>
        <taxon>Hypocreales</taxon>
        <taxon>Bionectriaceae</taxon>
        <taxon>Clonostachys</taxon>
    </lineage>
</organism>
<evidence type="ECO:0000313" key="3">
    <source>
        <dbReference type="EMBL" id="CAH0058910.1"/>
    </source>
</evidence>
<evidence type="ECO:0000259" key="2">
    <source>
        <dbReference type="Pfam" id="PF14475"/>
    </source>
</evidence>
<feature type="compositionally biased region" description="Low complexity" evidence="1">
    <location>
        <begin position="97"/>
        <end position="113"/>
    </location>
</feature>
<protein>
    <recommendedName>
        <fullName evidence="2">Mso1 N-terminal domain-containing protein</fullName>
    </recommendedName>
</protein>
<feature type="compositionally biased region" description="Low complexity" evidence="1">
    <location>
        <begin position="77"/>
        <end position="86"/>
    </location>
</feature>